<evidence type="ECO:0000256" key="1">
    <source>
        <dbReference type="SAM" id="Phobius"/>
    </source>
</evidence>
<evidence type="ECO:0000313" key="2">
    <source>
        <dbReference type="EMBL" id="VAX04060.1"/>
    </source>
</evidence>
<feature type="transmembrane region" description="Helical" evidence="1">
    <location>
        <begin position="17"/>
        <end position="36"/>
    </location>
</feature>
<keyword evidence="1" id="KW-0812">Transmembrane</keyword>
<organism evidence="2">
    <name type="scientific">hydrothermal vent metagenome</name>
    <dbReference type="NCBI Taxonomy" id="652676"/>
    <lineage>
        <taxon>unclassified sequences</taxon>
        <taxon>metagenomes</taxon>
        <taxon>ecological metagenomes</taxon>
    </lineage>
</organism>
<dbReference type="EMBL" id="UOFU01000361">
    <property type="protein sequence ID" value="VAX04060.1"/>
    <property type="molecule type" value="Genomic_DNA"/>
</dbReference>
<protein>
    <submittedName>
        <fullName evidence="2">Uncharacterized protein</fullName>
    </submittedName>
</protein>
<feature type="transmembrane region" description="Helical" evidence="1">
    <location>
        <begin position="119"/>
        <end position="139"/>
    </location>
</feature>
<keyword evidence="1" id="KW-1133">Transmembrane helix</keyword>
<feature type="transmembrane region" description="Helical" evidence="1">
    <location>
        <begin position="65"/>
        <end position="86"/>
    </location>
</feature>
<dbReference type="AlphaFoldDB" id="A0A3B1B175"/>
<feature type="transmembrane region" description="Helical" evidence="1">
    <location>
        <begin position="93"/>
        <end position="113"/>
    </location>
</feature>
<sequence length="150" mass="16345">MKNNENKAVSATTPTSFWVLGGLFLIWNLLGVFHYLTSVNATVESLVAQGMTIKQAEVFHNTPSYHYAVFALGVWSGLLGAIFLLLRKAWAAPAFLFSAVMVIISFVLDAVGGNLSALGLSYLGIITFTLVLALFEAWYSTRMKAHGILQ</sequence>
<proteinExistence type="predicted"/>
<reference evidence="2" key="1">
    <citation type="submission" date="2018-06" db="EMBL/GenBank/DDBJ databases">
        <authorList>
            <person name="Zhirakovskaya E."/>
        </authorList>
    </citation>
    <scope>NUCLEOTIDE SEQUENCE</scope>
</reference>
<name>A0A3B1B175_9ZZZZ</name>
<keyword evidence="1" id="KW-0472">Membrane</keyword>
<gene>
    <name evidence="2" type="ORF">MNBD_GAMMA20-2123</name>
</gene>
<accession>A0A3B1B175</accession>